<proteinExistence type="predicted"/>
<feature type="region of interest" description="Disordered" evidence="6">
    <location>
        <begin position="392"/>
        <end position="412"/>
    </location>
</feature>
<dbReference type="PROSITE" id="PS50157">
    <property type="entry name" value="ZINC_FINGER_C2H2_2"/>
    <property type="match status" value="4"/>
</dbReference>
<dbReference type="InterPro" id="IPR013087">
    <property type="entry name" value="Znf_C2H2_type"/>
</dbReference>
<name>A0A7I8X9A5_BURXY</name>
<dbReference type="SMART" id="SM00355">
    <property type="entry name" value="ZnF_C2H2"/>
    <property type="match status" value="5"/>
</dbReference>
<organism evidence="8 9">
    <name type="scientific">Bursaphelenchus xylophilus</name>
    <name type="common">Pinewood nematode worm</name>
    <name type="synonym">Aphelenchoides xylophilus</name>
    <dbReference type="NCBI Taxonomy" id="6326"/>
    <lineage>
        <taxon>Eukaryota</taxon>
        <taxon>Metazoa</taxon>
        <taxon>Ecdysozoa</taxon>
        <taxon>Nematoda</taxon>
        <taxon>Chromadorea</taxon>
        <taxon>Rhabditida</taxon>
        <taxon>Tylenchina</taxon>
        <taxon>Tylenchomorpha</taxon>
        <taxon>Aphelenchoidea</taxon>
        <taxon>Aphelenchoididae</taxon>
        <taxon>Bursaphelenchus</taxon>
    </lineage>
</organism>
<feature type="domain" description="C2H2-type" evidence="7">
    <location>
        <begin position="154"/>
        <end position="181"/>
    </location>
</feature>
<feature type="domain" description="C2H2-type" evidence="7">
    <location>
        <begin position="182"/>
        <end position="200"/>
    </location>
</feature>
<dbReference type="Proteomes" id="UP000659654">
    <property type="component" value="Unassembled WGS sequence"/>
</dbReference>
<feature type="compositionally biased region" description="Low complexity" evidence="6">
    <location>
        <begin position="80"/>
        <end position="96"/>
    </location>
</feature>
<feature type="compositionally biased region" description="Low complexity" evidence="6">
    <location>
        <begin position="545"/>
        <end position="561"/>
    </location>
</feature>
<dbReference type="GO" id="GO:0000981">
    <property type="term" value="F:DNA-binding transcription factor activity, RNA polymerase II-specific"/>
    <property type="evidence" value="ECO:0007669"/>
    <property type="project" value="TreeGrafter"/>
</dbReference>
<dbReference type="GO" id="GO:0008270">
    <property type="term" value="F:zinc ion binding"/>
    <property type="evidence" value="ECO:0007669"/>
    <property type="project" value="UniProtKB-KW"/>
</dbReference>
<evidence type="ECO:0000256" key="2">
    <source>
        <dbReference type="ARBA" id="ARBA00022737"/>
    </source>
</evidence>
<dbReference type="Gene3D" id="3.30.160.60">
    <property type="entry name" value="Classic Zinc Finger"/>
    <property type="match status" value="3"/>
</dbReference>
<protein>
    <submittedName>
        <fullName evidence="8">(pine wood nematode) hypothetical protein</fullName>
    </submittedName>
</protein>
<dbReference type="GO" id="GO:0005634">
    <property type="term" value="C:nucleus"/>
    <property type="evidence" value="ECO:0007669"/>
    <property type="project" value="TreeGrafter"/>
</dbReference>
<feature type="region of interest" description="Disordered" evidence="6">
    <location>
        <begin position="464"/>
        <end position="568"/>
    </location>
</feature>
<keyword evidence="3 5" id="KW-0863">Zinc-finger</keyword>
<keyword evidence="2" id="KW-0677">Repeat</keyword>
<dbReference type="SUPFAM" id="SSF57667">
    <property type="entry name" value="beta-beta-alpha zinc fingers"/>
    <property type="match status" value="3"/>
</dbReference>
<dbReference type="PANTHER" id="PTHR24409">
    <property type="entry name" value="ZINC FINGER PROTEIN 142"/>
    <property type="match status" value="1"/>
</dbReference>
<dbReference type="InterPro" id="IPR036236">
    <property type="entry name" value="Znf_C2H2_sf"/>
</dbReference>
<feature type="compositionally biased region" description="Low complexity" evidence="6">
    <location>
        <begin position="107"/>
        <end position="117"/>
    </location>
</feature>
<sequence>MNMMDSVEAEFLAGFDMDEMRALEDGDLSLFSSISDAAAYRLQTDLSMMHSSNPSYKQMNDGKLNVLVEDDDDPQDPHHSTTTGSPPNSTNSASSTDGYNDPPANPAPAVNNNVKPNTQQPLQSPDDAPAPPPLIVCPIEVGKTSITLQKNQLCACKECGKLFKSIWYLKQHAVRHSNERPFKCNYCQKAFKFRSNLYQHNCPERVRQRGPNAPIRGMPGGPANGGSTPNSNAKKRFYTRGVGYTEIYDQPAMDQSLMNNNMMEMQMGQQPPLMYDMPFPPQENPLPMQMNEFGYNMNQFDVKTEPVEAPVQSQSFEEPQGFVHDVNSVHTKPLDPEYIDQYLQKNKHRIYTCKKCKLNFPHREYLQRHMAYHNDLDNRPYGCAQCPQRFHSPKQLESHQQKHAEDSPHRCQQCGGGFRSALALRRHKDQSRQCYCPPFGVYPQLMASPNAPLDQYAFIDSDNEADDDSVKGLGLNRQKSTTDSGMGSDSSTHSFTTSPVSARNTGLDEDLEHQFNPPQHYPMAAPDSKEEEGFRSRLNSATTQSCSPGSSFSGDSANSPGQRKFSSGMHGAGAEFGYNLSFQYQQSAQHHASMGYQYQQGAQHQHNVGNVQYNANFSENFALSGNMTAKESFKNLMTKNMTSSMGNSINLTANVPVSSGDELFSADDSENPRRAVLFEQIQTKVLAGKSELMLENFDSEFGIEADDDERMPQEKFSSDIVVADPEDLVEMEIKKCIRTFLTLFLSTAIDVSRSKSQ</sequence>
<feature type="compositionally biased region" description="Basic and acidic residues" evidence="6">
    <location>
        <begin position="394"/>
        <end position="409"/>
    </location>
</feature>
<keyword evidence="9" id="KW-1185">Reference proteome</keyword>
<feature type="compositionally biased region" description="Polar residues" evidence="6">
    <location>
        <begin position="495"/>
        <end position="504"/>
    </location>
</feature>
<accession>A0A7I8X9A5</accession>
<dbReference type="Pfam" id="PF00096">
    <property type="entry name" value="zf-C2H2"/>
    <property type="match status" value="1"/>
</dbReference>
<evidence type="ECO:0000256" key="5">
    <source>
        <dbReference type="PROSITE-ProRule" id="PRU00042"/>
    </source>
</evidence>
<evidence type="ECO:0000256" key="3">
    <source>
        <dbReference type="ARBA" id="ARBA00022771"/>
    </source>
</evidence>
<evidence type="ECO:0000259" key="7">
    <source>
        <dbReference type="PROSITE" id="PS50157"/>
    </source>
</evidence>
<dbReference type="PANTHER" id="PTHR24409:SF295">
    <property type="entry name" value="AZ2-RELATED"/>
    <property type="match status" value="1"/>
</dbReference>
<dbReference type="EMBL" id="CAJFDI010000006">
    <property type="protein sequence ID" value="CAD5235521.1"/>
    <property type="molecule type" value="Genomic_DNA"/>
</dbReference>
<feature type="region of interest" description="Disordered" evidence="6">
    <location>
        <begin position="209"/>
        <end position="234"/>
    </location>
</feature>
<dbReference type="GO" id="GO:0000977">
    <property type="term" value="F:RNA polymerase II transcription regulatory region sequence-specific DNA binding"/>
    <property type="evidence" value="ECO:0007669"/>
    <property type="project" value="TreeGrafter"/>
</dbReference>
<dbReference type="AlphaFoldDB" id="A0A7I8X9A5"/>
<reference evidence="8" key="1">
    <citation type="submission" date="2020-09" db="EMBL/GenBank/DDBJ databases">
        <authorList>
            <person name="Kikuchi T."/>
        </authorList>
    </citation>
    <scope>NUCLEOTIDE SEQUENCE</scope>
    <source>
        <strain evidence="8">Ka4C1</strain>
    </source>
</reference>
<dbReference type="EMBL" id="CAJFCV020000006">
    <property type="protein sequence ID" value="CAG9131954.1"/>
    <property type="molecule type" value="Genomic_DNA"/>
</dbReference>
<feature type="domain" description="C2H2-type" evidence="7">
    <location>
        <begin position="351"/>
        <end position="378"/>
    </location>
</feature>
<dbReference type="OrthoDB" id="6077919at2759"/>
<keyword evidence="1" id="KW-0479">Metal-binding</keyword>
<evidence type="ECO:0000256" key="6">
    <source>
        <dbReference type="SAM" id="MobiDB-lite"/>
    </source>
</evidence>
<evidence type="ECO:0000313" key="9">
    <source>
        <dbReference type="Proteomes" id="UP000659654"/>
    </source>
</evidence>
<gene>
    <name evidence="8" type="ORF">BXYJ_LOCUS15612</name>
</gene>
<dbReference type="Proteomes" id="UP000582659">
    <property type="component" value="Unassembled WGS sequence"/>
</dbReference>
<feature type="domain" description="C2H2-type" evidence="7">
    <location>
        <begin position="381"/>
        <end position="408"/>
    </location>
</feature>
<evidence type="ECO:0000313" key="8">
    <source>
        <dbReference type="EMBL" id="CAD5235521.1"/>
    </source>
</evidence>
<evidence type="ECO:0000256" key="4">
    <source>
        <dbReference type="ARBA" id="ARBA00022833"/>
    </source>
</evidence>
<evidence type="ECO:0000256" key="1">
    <source>
        <dbReference type="ARBA" id="ARBA00022723"/>
    </source>
</evidence>
<feature type="compositionally biased region" description="Low complexity" evidence="6">
    <location>
        <begin position="481"/>
        <end position="494"/>
    </location>
</feature>
<keyword evidence="4" id="KW-0862">Zinc</keyword>
<dbReference type="PROSITE" id="PS00028">
    <property type="entry name" value="ZINC_FINGER_C2H2_1"/>
    <property type="match status" value="3"/>
</dbReference>
<feature type="region of interest" description="Disordered" evidence="6">
    <location>
        <begin position="67"/>
        <end position="131"/>
    </location>
</feature>
<comment type="caution">
    <text evidence="8">The sequence shown here is derived from an EMBL/GenBank/DDBJ whole genome shotgun (WGS) entry which is preliminary data.</text>
</comment>